<proteinExistence type="predicted"/>
<name>A0A6A3ICJ7_9STRA</name>
<dbReference type="EMBL" id="QXFV01003289">
    <property type="protein sequence ID" value="KAE8978108.1"/>
    <property type="molecule type" value="Genomic_DNA"/>
</dbReference>
<protein>
    <submittedName>
        <fullName evidence="1">Uncharacterized protein</fullName>
    </submittedName>
</protein>
<organism evidence="1 2">
    <name type="scientific">Phytophthora rubi</name>
    <dbReference type="NCBI Taxonomy" id="129364"/>
    <lineage>
        <taxon>Eukaryota</taxon>
        <taxon>Sar</taxon>
        <taxon>Stramenopiles</taxon>
        <taxon>Oomycota</taxon>
        <taxon>Peronosporomycetes</taxon>
        <taxon>Peronosporales</taxon>
        <taxon>Peronosporaceae</taxon>
        <taxon>Phytophthora</taxon>
    </lineage>
</organism>
<gene>
    <name evidence="1" type="ORF">PR001_g24934</name>
</gene>
<accession>A0A6A3ICJ7</accession>
<sequence length="54" mass="5769">MAGQGTPAQAAVAPLWLSWIQSPTRASLYGSPAWCTEILEPRITWSNTGGYSMG</sequence>
<reference evidence="1 2" key="1">
    <citation type="submission" date="2018-09" db="EMBL/GenBank/DDBJ databases">
        <title>Genomic investigation of the strawberry pathogen Phytophthora fragariae indicates pathogenicity is determined by transcriptional variation in three key races.</title>
        <authorList>
            <person name="Adams T.M."/>
            <person name="Armitage A.D."/>
            <person name="Sobczyk M.K."/>
            <person name="Bates H.J."/>
            <person name="Dunwell J.M."/>
            <person name="Nellist C.F."/>
            <person name="Harrison R.J."/>
        </authorList>
    </citation>
    <scope>NUCLEOTIDE SEQUENCE [LARGE SCALE GENOMIC DNA]</scope>
    <source>
        <strain evidence="1 2">SCRP249</strain>
    </source>
</reference>
<evidence type="ECO:0000313" key="1">
    <source>
        <dbReference type="EMBL" id="KAE8978108.1"/>
    </source>
</evidence>
<dbReference type="AlphaFoldDB" id="A0A6A3ICJ7"/>
<dbReference type="Proteomes" id="UP000429607">
    <property type="component" value="Unassembled WGS sequence"/>
</dbReference>
<comment type="caution">
    <text evidence="1">The sequence shown here is derived from an EMBL/GenBank/DDBJ whole genome shotgun (WGS) entry which is preliminary data.</text>
</comment>
<evidence type="ECO:0000313" key="2">
    <source>
        <dbReference type="Proteomes" id="UP000429607"/>
    </source>
</evidence>